<keyword evidence="3" id="KW-1185">Reference proteome</keyword>
<evidence type="ECO:0000256" key="1">
    <source>
        <dbReference type="SAM" id="Phobius"/>
    </source>
</evidence>
<sequence length="420" mass="46945">MPPAEKLRQKGKPVDMDMLIRMEPDKGVTNIRNLCKIIRPVLPQAPVRAIAKGAALILRSIRAFGYCEGVVIFPEVLRMRFAPFGKGFQVISLLIKVMLALFAFSLAVIGLSDTKTLHDDNCHNGMPWWRRLTKWGAAKLAIAFGTLLLVAVNEYRGYSSSLIAAENEKRYDAKLEIASNQLYMIKKSLSIQNLDLDAEISGKFIIDLPFPTSKNPEKFVGLIPYDGIDGEIASGVVHVPDVVTNKFTLNSTNAGIIIRSTDELAKINSETLVDFDSLGCGLCAPQGVSGKWWVELIAPYYSYGFQFKSQANLRTMLVMSDSMESEGVGLIAIKKRRVNDYDVLSKFYAEISAHFKFHTTVKNKSGGECVVNLIIPLKFVPPEEMLYMDNVDAKFDEKYWRFYMVPSATPSVMACEEIPW</sequence>
<feature type="transmembrane region" description="Helical" evidence="1">
    <location>
        <begin position="88"/>
        <end position="112"/>
    </location>
</feature>
<evidence type="ECO:0000313" key="2">
    <source>
        <dbReference type="EMBL" id="MBB4229339.1"/>
    </source>
</evidence>
<accession>A0ABR6IP95</accession>
<proteinExistence type="predicted"/>
<comment type="caution">
    <text evidence="2">The sequence shown here is derived from an EMBL/GenBank/DDBJ whole genome shotgun (WGS) entry which is preliminary data.</text>
</comment>
<protein>
    <submittedName>
        <fullName evidence="2">Uncharacterized protein</fullName>
    </submittedName>
</protein>
<dbReference type="EMBL" id="JACIFX010000003">
    <property type="protein sequence ID" value="MBB4229339.1"/>
    <property type="molecule type" value="Genomic_DNA"/>
</dbReference>
<keyword evidence="1" id="KW-0812">Transmembrane</keyword>
<gene>
    <name evidence="2" type="ORF">GGD56_003181</name>
</gene>
<reference evidence="2 3" key="1">
    <citation type="submission" date="2020-08" db="EMBL/GenBank/DDBJ databases">
        <title>Genomic Encyclopedia of Type Strains, Phase IV (KMG-V): Genome sequencing to study the core and pangenomes of soil and plant-associated prokaryotes.</title>
        <authorList>
            <person name="Whitman W."/>
        </authorList>
    </citation>
    <scope>NUCLEOTIDE SEQUENCE [LARGE SCALE GENOMIC DNA]</scope>
    <source>
        <strain evidence="2 3">SEMIA 4087</strain>
    </source>
</reference>
<feature type="transmembrane region" description="Helical" evidence="1">
    <location>
        <begin position="132"/>
        <end position="152"/>
    </location>
</feature>
<keyword evidence="1" id="KW-1133">Transmembrane helix</keyword>
<name>A0ABR6IP95_9HYPH</name>
<keyword evidence="1" id="KW-0472">Membrane</keyword>
<dbReference type="Proteomes" id="UP000551353">
    <property type="component" value="Unassembled WGS sequence"/>
</dbReference>
<evidence type="ECO:0000313" key="3">
    <source>
        <dbReference type="Proteomes" id="UP000551353"/>
    </source>
</evidence>
<organism evidence="2 3">
    <name type="scientific">Rhizobium mongolense</name>
    <dbReference type="NCBI Taxonomy" id="57676"/>
    <lineage>
        <taxon>Bacteria</taxon>
        <taxon>Pseudomonadati</taxon>
        <taxon>Pseudomonadota</taxon>
        <taxon>Alphaproteobacteria</taxon>
        <taxon>Hyphomicrobiales</taxon>
        <taxon>Rhizobiaceae</taxon>
        <taxon>Rhizobium/Agrobacterium group</taxon>
        <taxon>Rhizobium</taxon>
    </lineage>
</organism>
<dbReference type="Gene3D" id="6.10.250.570">
    <property type="match status" value="1"/>
</dbReference>